<gene>
    <name evidence="2" type="ORF">RIF29_28636</name>
</gene>
<evidence type="ECO:0000256" key="1">
    <source>
        <dbReference type="SAM" id="SignalP"/>
    </source>
</evidence>
<comment type="caution">
    <text evidence="2">The sequence shown here is derived from an EMBL/GenBank/DDBJ whole genome shotgun (WGS) entry which is preliminary data.</text>
</comment>
<dbReference type="Proteomes" id="UP001372338">
    <property type="component" value="Unassembled WGS sequence"/>
</dbReference>
<dbReference type="EMBL" id="JAYWIO010000006">
    <property type="protein sequence ID" value="KAK7255230.1"/>
    <property type="molecule type" value="Genomic_DNA"/>
</dbReference>
<evidence type="ECO:0000313" key="2">
    <source>
        <dbReference type="EMBL" id="KAK7255230.1"/>
    </source>
</evidence>
<proteinExistence type="predicted"/>
<keyword evidence="3" id="KW-1185">Reference proteome</keyword>
<organism evidence="2 3">
    <name type="scientific">Crotalaria pallida</name>
    <name type="common">Smooth rattlebox</name>
    <name type="synonym">Crotalaria striata</name>
    <dbReference type="NCBI Taxonomy" id="3830"/>
    <lineage>
        <taxon>Eukaryota</taxon>
        <taxon>Viridiplantae</taxon>
        <taxon>Streptophyta</taxon>
        <taxon>Embryophyta</taxon>
        <taxon>Tracheophyta</taxon>
        <taxon>Spermatophyta</taxon>
        <taxon>Magnoliopsida</taxon>
        <taxon>eudicotyledons</taxon>
        <taxon>Gunneridae</taxon>
        <taxon>Pentapetalae</taxon>
        <taxon>rosids</taxon>
        <taxon>fabids</taxon>
        <taxon>Fabales</taxon>
        <taxon>Fabaceae</taxon>
        <taxon>Papilionoideae</taxon>
        <taxon>50 kb inversion clade</taxon>
        <taxon>genistoids sensu lato</taxon>
        <taxon>core genistoids</taxon>
        <taxon>Crotalarieae</taxon>
        <taxon>Crotalaria</taxon>
    </lineage>
</organism>
<reference evidence="2 3" key="1">
    <citation type="submission" date="2024-01" db="EMBL/GenBank/DDBJ databases">
        <title>The genomes of 5 underutilized Papilionoideae crops provide insights into root nodulation and disease resistanc.</title>
        <authorList>
            <person name="Yuan L."/>
        </authorList>
    </citation>
    <scope>NUCLEOTIDE SEQUENCE [LARGE SCALE GENOMIC DNA]</scope>
    <source>
        <strain evidence="2">ZHUSHIDOU_FW_LH</strain>
        <tissue evidence="2">Leaf</tissue>
    </source>
</reference>
<sequence length="91" mass="10257">MKRLAMFNCVILTPTVRLHLHLSLVQPRDVAVGLQDATTTDAVTDCIMEMIMKRQAISHLIWFISPLSDLVPNIPSNENIMMKHKIGTVCE</sequence>
<keyword evidence="1" id="KW-0732">Signal</keyword>
<name>A0AAN9EF67_CROPI</name>
<feature type="chain" id="PRO_5043045277" evidence="1">
    <location>
        <begin position="19"/>
        <end position="91"/>
    </location>
</feature>
<protein>
    <submittedName>
        <fullName evidence="2">Uncharacterized protein</fullName>
    </submittedName>
</protein>
<dbReference type="AlphaFoldDB" id="A0AAN9EF67"/>
<feature type="signal peptide" evidence="1">
    <location>
        <begin position="1"/>
        <end position="18"/>
    </location>
</feature>
<evidence type="ECO:0000313" key="3">
    <source>
        <dbReference type="Proteomes" id="UP001372338"/>
    </source>
</evidence>
<accession>A0AAN9EF67</accession>